<accession>A0A2H0RF47</accession>
<evidence type="ECO:0000256" key="1">
    <source>
        <dbReference type="ARBA" id="ARBA00007435"/>
    </source>
</evidence>
<sequence>MASKRNGTLYTGVTSDLPKRVAEHKSEAIEGFTKKYNVHALVYYERFEDMYSAIEREKQIKGGSRKKKLQLIEHTNPEWRDLYEEL</sequence>
<dbReference type="InterPro" id="IPR035901">
    <property type="entry name" value="GIY-YIG_endonuc_sf"/>
</dbReference>
<comment type="similarity">
    <text evidence="1">Belongs to the UPF0213 family.</text>
</comment>
<dbReference type="Proteomes" id="UP000228767">
    <property type="component" value="Unassembled WGS sequence"/>
</dbReference>
<dbReference type="PANTHER" id="PTHR34477:SF5">
    <property type="entry name" value="BSL5627 PROTEIN"/>
    <property type="match status" value="1"/>
</dbReference>
<evidence type="ECO:0000313" key="4">
    <source>
        <dbReference type="Proteomes" id="UP000228767"/>
    </source>
</evidence>
<evidence type="ECO:0000313" key="3">
    <source>
        <dbReference type="EMBL" id="PIR45123.1"/>
    </source>
</evidence>
<evidence type="ECO:0000259" key="2">
    <source>
        <dbReference type="PROSITE" id="PS50164"/>
    </source>
</evidence>
<dbReference type="InterPro" id="IPR000305">
    <property type="entry name" value="GIY-YIG_endonuc"/>
</dbReference>
<dbReference type="Gene3D" id="3.40.1440.10">
    <property type="entry name" value="GIY-YIG endonuclease"/>
    <property type="match status" value="1"/>
</dbReference>
<gene>
    <name evidence="3" type="ORF">COV10_01195</name>
</gene>
<dbReference type="PROSITE" id="PS50164">
    <property type="entry name" value="GIY_YIG"/>
    <property type="match status" value="1"/>
</dbReference>
<comment type="caution">
    <text evidence="3">The sequence shown here is derived from an EMBL/GenBank/DDBJ whole genome shotgun (WGS) entry which is preliminary data.</text>
</comment>
<protein>
    <submittedName>
        <fullName evidence="3">Excinuclease ABC subunit C</fullName>
    </submittedName>
</protein>
<dbReference type="InterPro" id="IPR050190">
    <property type="entry name" value="UPF0213_domain"/>
</dbReference>
<reference evidence="3 4" key="1">
    <citation type="submission" date="2017-09" db="EMBL/GenBank/DDBJ databases">
        <title>Depth-based differentiation of microbial function through sediment-hosted aquifers and enrichment of novel symbionts in the deep terrestrial subsurface.</title>
        <authorList>
            <person name="Probst A.J."/>
            <person name="Ladd B."/>
            <person name="Jarett J.K."/>
            <person name="Geller-Mcgrath D.E."/>
            <person name="Sieber C.M."/>
            <person name="Emerson J.B."/>
            <person name="Anantharaman K."/>
            <person name="Thomas B.C."/>
            <person name="Malmstrom R."/>
            <person name="Stieglmeier M."/>
            <person name="Klingl A."/>
            <person name="Woyke T."/>
            <person name="Ryan C.M."/>
            <person name="Banfield J.F."/>
        </authorList>
    </citation>
    <scope>NUCLEOTIDE SEQUENCE [LARGE SCALE GENOMIC DNA]</scope>
    <source>
        <strain evidence="3">CG10_big_fil_rev_8_21_14_0_10_51_16</strain>
    </source>
</reference>
<feature type="domain" description="GIY-YIG" evidence="2">
    <location>
        <begin position="1"/>
        <end position="70"/>
    </location>
</feature>
<organism evidence="3 4">
    <name type="scientific">Candidatus Vogelbacteria bacterium CG10_big_fil_rev_8_21_14_0_10_51_16</name>
    <dbReference type="NCBI Taxonomy" id="1975045"/>
    <lineage>
        <taxon>Bacteria</taxon>
        <taxon>Candidatus Vogeliibacteriota</taxon>
    </lineage>
</organism>
<dbReference type="SUPFAM" id="SSF82771">
    <property type="entry name" value="GIY-YIG endonuclease"/>
    <property type="match status" value="1"/>
</dbReference>
<dbReference type="CDD" id="cd10448">
    <property type="entry name" value="GIY-YIG_unchar_3"/>
    <property type="match status" value="1"/>
</dbReference>
<name>A0A2H0RF47_9BACT</name>
<dbReference type="Pfam" id="PF01541">
    <property type="entry name" value="GIY-YIG"/>
    <property type="match status" value="1"/>
</dbReference>
<dbReference type="AlphaFoldDB" id="A0A2H0RF47"/>
<proteinExistence type="inferred from homology"/>
<dbReference type="PANTHER" id="PTHR34477">
    <property type="entry name" value="UPF0213 PROTEIN YHBQ"/>
    <property type="match status" value="1"/>
</dbReference>
<dbReference type="EMBL" id="PCYI01000006">
    <property type="protein sequence ID" value="PIR45123.1"/>
    <property type="molecule type" value="Genomic_DNA"/>
</dbReference>